<evidence type="ECO:0000256" key="6">
    <source>
        <dbReference type="SAM" id="Phobius"/>
    </source>
</evidence>
<dbReference type="AlphaFoldDB" id="A0AAW9JPN3"/>
<accession>A0AAW9JPN3</accession>
<dbReference type="Proteomes" id="UP001290462">
    <property type="component" value="Unassembled WGS sequence"/>
</dbReference>
<evidence type="ECO:0000256" key="5">
    <source>
        <dbReference type="ARBA" id="ARBA00023136"/>
    </source>
</evidence>
<comment type="caution">
    <text evidence="8">The sequence shown here is derived from an EMBL/GenBank/DDBJ whole genome shotgun (WGS) entry which is preliminary data.</text>
</comment>
<dbReference type="EMBL" id="JAVBVO010000003">
    <property type="protein sequence ID" value="MDZ5758615.1"/>
    <property type="molecule type" value="Genomic_DNA"/>
</dbReference>
<evidence type="ECO:0000256" key="4">
    <source>
        <dbReference type="ARBA" id="ARBA00022989"/>
    </source>
</evidence>
<feature type="transmembrane region" description="Helical" evidence="6">
    <location>
        <begin position="167"/>
        <end position="185"/>
    </location>
</feature>
<dbReference type="GeneID" id="83605340"/>
<feature type="transmembrane region" description="Helical" evidence="6">
    <location>
        <begin position="101"/>
        <end position="120"/>
    </location>
</feature>
<dbReference type="CDD" id="cd16380">
    <property type="entry name" value="YitT_C"/>
    <property type="match status" value="1"/>
</dbReference>
<evidence type="ECO:0000256" key="1">
    <source>
        <dbReference type="ARBA" id="ARBA00004651"/>
    </source>
</evidence>
<proteinExistence type="predicted"/>
<organism evidence="8 9">
    <name type="scientific">Carnobacterium maltaromaticum</name>
    <name type="common">Carnobacterium piscicola</name>
    <dbReference type="NCBI Taxonomy" id="2751"/>
    <lineage>
        <taxon>Bacteria</taxon>
        <taxon>Bacillati</taxon>
        <taxon>Bacillota</taxon>
        <taxon>Bacilli</taxon>
        <taxon>Lactobacillales</taxon>
        <taxon>Carnobacteriaceae</taxon>
        <taxon>Carnobacterium</taxon>
    </lineage>
</organism>
<keyword evidence="5 6" id="KW-0472">Membrane</keyword>
<dbReference type="Gene3D" id="3.30.70.120">
    <property type="match status" value="1"/>
</dbReference>
<keyword evidence="3 6" id="KW-0812">Transmembrane</keyword>
<dbReference type="InterPro" id="IPR019264">
    <property type="entry name" value="DUF2179"/>
</dbReference>
<dbReference type="InterPro" id="IPR051461">
    <property type="entry name" value="UPF0750_membrane"/>
</dbReference>
<gene>
    <name evidence="8" type="ORF">RAK27_08115</name>
</gene>
<dbReference type="PIRSF" id="PIRSF006483">
    <property type="entry name" value="Membrane_protein_YitT"/>
    <property type="match status" value="1"/>
</dbReference>
<dbReference type="GO" id="GO:0005886">
    <property type="term" value="C:plasma membrane"/>
    <property type="evidence" value="ECO:0007669"/>
    <property type="project" value="UniProtKB-SubCell"/>
</dbReference>
<keyword evidence="4 6" id="KW-1133">Transmembrane helix</keyword>
<evidence type="ECO:0000256" key="2">
    <source>
        <dbReference type="ARBA" id="ARBA00022475"/>
    </source>
</evidence>
<dbReference type="InterPro" id="IPR015867">
    <property type="entry name" value="N-reg_PII/ATP_PRibTrfase_C"/>
</dbReference>
<evidence type="ECO:0000313" key="8">
    <source>
        <dbReference type="EMBL" id="MDZ5758615.1"/>
    </source>
</evidence>
<dbReference type="PANTHER" id="PTHR33545">
    <property type="entry name" value="UPF0750 MEMBRANE PROTEIN YITT-RELATED"/>
    <property type="match status" value="1"/>
</dbReference>
<feature type="domain" description="DUF2179" evidence="7">
    <location>
        <begin position="216"/>
        <end position="270"/>
    </location>
</feature>
<name>A0AAW9JPN3_CARML</name>
<dbReference type="Pfam" id="PF10035">
    <property type="entry name" value="DUF2179"/>
    <property type="match status" value="1"/>
</dbReference>
<comment type="subcellular location">
    <subcellularLocation>
        <location evidence="1">Cell membrane</location>
        <topology evidence="1">Multi-pass membrane protein</topology>
    </subcellularLocation>
</comment>
<evidence type="ECO:0000259" key="7">
    <source>
        <dbReference type="Pfam" id="PF10035"/>
    </source>
</evidence>
<reference evidence="8" key="1">
    <citation type="submission" date="2023-08" db="EMBL/GenBank/DDBJ databases">
        <title>Genomic characterization of piscicolin 126 produced by Carnobacterium maltaromaticum CM22 strain isolated from salmon (Salmo salar).</title>
        <authorList>
            <person name="Gonzalez-Gragera E."/>
            <person name="Garcia-Lopez J.D."/>
            <person name="Teso-Perez C."/>
            <person name="Gimenez-Hernandez I."/>
            <person name="Peralta-Sanchez J.M."/>
            <person name="Valdivia E."/>
            <person name="Montalban-Lopez M."/>
            <person name="Martin-Platero A.M."/>
            <person name="Banos A."/>
            <person name="Martinez-Bueno M."/>
        </authorList>
    </citation>
    <scope>NUCLEOTIDE SEQUENCE</scope>
    <source>
        <strain evidence="8">CM22</strain>
    </source>
</reference>
<feature type="transmembrane region" description="Helical" evidence="6">
    <location>
        <begin position="75"/>
        <end position="95"/>
    </location>
</feature>
<evidence type="ECO:0000313" key="9">
    <source>
        <dbReference type="Proteomes" id="UP001290462"/>
    </source>
</evidence>
<feature type="transmembrane region" description="Helical" evidence="6">
    <location>
        <begin position="48"/>
        <end position="70"/>
    </location>
</feature>
<dbReference type="Pfam" id="PF02588">
    <property type="entry name" value="YitT_membrane"/>
    <property type="match status" value="1"/>
</dbReference>
<feature type="transmembrane region" description="Helical" evidence="6">
    <location>
        <begin position="140"/>
        <end position="161"/>
    </location>
</feature>
<dbReference type="RefSeq" id="WP_010051745.1">
    <property type="nucleotide sequence ID" value="NZ_BJOJ01000035.1"/>
</dbReference>
<dbReference type="PANTHER" id="PTHR33545:SF9">
    <property type="entry name" value="UPF0750 MEMBRANE PROTEIN YITE"/>
    <property type="match status" value="1"/>
</dbReference>
<sequence length="279" mass="30236">MKSVIKQIPLVTLSLALIGISINMFLAPHHIAAGGVSGIGVLVEQAFGINRATTVLVLNLLMLILTFFFLGRPVFIKTVIGSMLLPISLAVVPEIKVVEDPFLAVIFGSAIFAVGVAILYKIGASSGGTTIPPLIFQKYFGISTSLGLLLTDAVIVIFNIFVFGTEAFFFAILSLVLTSIVMNYIETGMKRRRAVMIMSENHIDAIKVALLENLNRGITVFSVSGGYTGNEKNMLMIILTNQEYQSILKVIDEIDKTSFIIAYNVSEVHGLGFSYQPVV</sequence>
<dbReference type="InterPro" id="IPR003740">
    <property type="entry name" value="YitT"/>
</dbReference>
<evidence type="ECO:0000256" key="3">
    <source>
        <dbReference type="ARBA" id="ARBA00022692"/>
    </source>
</evidence>
<keyword evidence="2" id="KW-1003">Cell membrane</keyword>
<protein>
    <submittedName>
        <fullName evidence="8">YitT family protein</fullName>
    </submittedName>
</protein>